<evidence type="ECO:0000313" key="2">
    <source>
        <dbReference type="Proteomes" id="UP000195402"/>
    </source>
</evidence>
<protein>
    <recommendedName>
        <fullName evidence="3">Plastid movement impaired 2</fullName>
    </recommendedName>
</protein>
<dbReference type="InParanoid" id="A0A200QVN2"/>
<dbReference type="STRING" id="56857.A0A200QVN2"/>
<accession>A0A200QVN2</accession>
<evidence type="ECO:0000313" key="1">
    <source>
        <dbReference type="EMBL" id="OVA14538.1"/>
    </source>
</evidence>
<gene>
    <name evidence="1" type="ORF">BVC80_1039g17</name>
</gene>
<sequence length="214" mass="24010">MGNSLGGKRKTAKVMKVDGETLKIKTPTRVQEVVKDYPGHVLIESEAVKHFGIRAKPLQPQQELKPRKLYFLIELPKIRDEKVPRRVRSGIQMTAKDRLESLKLSRRSVSDLTILNNSKSFIVDEPSGGGSTMRIRVRLPKSQVEKLVEESKDGTEAAEKIMDLCIGSNSNGNDDEDDKEGIATRKSGELLMQQQNHWKPGLGSIEETMKSLIF</sequence>
<evidence type="ECO:0008006" key="3">
    <source>
        <dbReference type="Google" id="ProtNLM"/>
    </source>
</evidence>
<comment type="caution">
    <text evidence="1">The sequence shown here is derived from an EMBL/GenBank/DDBJ whole genome shotgun (WGS) entry which is preliminary data.</text>
</comment>
<dbReference type="PANTHER" id="PTHR33148">
    <property type="entry name" value="PLASTID MOVEMENT IMPAIRED PROTEIN-RELATED"/>
    <property type="match status" value="1"/>
</dbReference>
<dbReference type="InterPro" id="IPR025322">
    <property type="entry name" value="PADRE_dom"/>
</dbReference>
<name>A0A200QVN2_MACCD</name>
<reference evidence="1 2" key="1">
    <citation type="journal article" date="2017" name="Mol. Plant">
        <title>The Genome of Medicinal Plant Macleaya cordata Provides New Insights into Benzylisoquinoline Alkaloids Metabolism.</title>
        <authorList>
            <person name="Liu X."/>
            <person name="Liu Y."/>
            <person name="Huang P."/>
            <person name="Ma Y."/>
            <person name="Qing Z."/>
            <person name="Tang Q."/>
            <person name="Cao H."/>
            <person name="Cheng P."/>
            <person name="Zheng Y."/>
            <person name="Yuan Z."/>
            <person name="Zhou Y."/>
            <person name="Liu J."/>
            <person name="Tang Z."/>
            <person name="Zhuo Y."/>
            <person name="Zhang Y."/>
            <person name="Yu L."/>
            <person name="Huang J."/>
            <person name="Yang P."/>
            <person name="Peng Q."/>
            <person name="Zhang J."/>
            <person name="Jiang W."/>
            <person name="Zhang Z."/>
            <person name="Lin K."/>
            <person name="Ro D.K."/>
            <person name="Chen X."/>
            <person name="Xiong X."/>
            <person name="Shang Y."/>
            <person name="Huang S."/>
            <person name="Zeng J."/>
        </authorList>
    </citation>
    <scope>NUCLEOTIDE SEQUENCE [LARGE SCALE GENOMIC DNA]</scope>
    <source>
        <strain evidence="2">cv. BLH2017</strain>
        <tissue evidence="1">Root</tissue>
    </source>
</reference>
<proteinExistence type="predicted"/>
<dbReference type="OMA" id="MMSEEYS"/>
<keyword evidence="2" id="KW-1185">Reference proteome</keyword>
<dbReference type="AlphaFoldDB" id="A0A200QVN2"/>
<organism evidence="1 2">
    <name type="scientific">Macleaya cordata</name>
    <name type="common">Five-seeded plume-poppy</name>
    <name type="synonym">Bocconia cordata</name>
    <dbReference type="NCBI Taxonomy" id="56857"/>
    <lineage>
        <taxon>Eukaryota</taxon>
        <taxon>Viridiplantae</taxon>
        <taxon>Streptophyta</taxon>
        <taxon>Embryophyta</taxon>
        <taxon>Tracheophyta</taxon>
        <taxon>Spermatophyta</taxon>
        <taxon>Magnoliopsida</taxon>
        <taxon>Ranunculales</taxon>
        <taxon>Papaveraceae</taxon>
        <taxon>Papaveroideae</taxon>
        <taxon>Macleaya</taxon>
    </lineage>
</organism>
<dbReference type="PANTHER" id="PTHR33148:SF6">
    <property type="entry name" value="DUF4228 DOMAIN-CONTAINING PROTEIN"/>
    <property type="match status" value="1"/>
</dbReference>
<dbReference type="Pfam" id="PF14009">
    <property type="entry name" value="PADRE"/>
    <property type="match status" value="1"/>
</dbReference>
<dbReference type="OrthoDB" id="676555at2759"/>
<dbReference type="EMBL" id="MVGT01001030">
    <property type="protein sequence ID" value="OVA14538.1"/>
    <property type="molecule type" value="Genomic_DNA"/>
</dbReference>
<dbReference type="Proteomes" id="UP000195402">
    <property type="component" value="Unassembled WGS sequence"/>
</dbReference>